<comment type="caution">
    <text evidence="8">The sequence shown here is derived from an EMBL/GenBank/DDBJ whole genome shotgun (WGS) entry which is preliminary data.</text>
</comment>
<dbReference type="CDD" id="cd16429">
    <property type="entry name" value="VirB10"/>
    <property type="match status" value="1"/>
</dbReference>
<feature type="compositionally biased region" description="Polar residues" evidence="6">
    <location>
        <begin position="168"/>
        <end position="177"/>
    </location>
</feature>
<evidence type="ECO:0000256" key="3">
    <source>
        <dbReference type="ARBA" id="ARBA00022692"/>
    </source>
</evidence>
<protein>
    <submittedName>
        <fullName evidence="8">Conjugal transfer protein TrbI</fullName>
    </submittedName>
</protein>
<sequence>MSFKEKIENLFHRNKKKSDDELINEEFPENEVGEISFEDVSTEDEVKTLQKKKIMIVGGVIAVVAIAAVVSNAMTDKKQQQQDRPLSSASIAASPVQALPDKYSDIAKYNKDNEEEKKLRKDEIRGKSDTKTATNGVATNRQQVNSSSNSGTGTGTTKNGEKVVYVRPSNSVSSANSFDKEQRKAEAEAEAKREAMISSSLAFAIASDVANGKSIKEAVNDNINASTVSTEYDNYNDDNFVDYGISYTLNAGTVIPATLLTGITSDVPGGDVVAQIRQDVYDSLTGTHLLIPQGSRLIGTSGQAGSRGNKRIGVIFTRIILPSGVSIILPDQKAIDGVGYPGLEDEYTEHKGAAYGSAFMAALLGAAAQSATGDTSGDDERSPGQEAVAGAVAEILRTGEKFVDRELQKQPTITINPGFQFSVFINQDLNLGEYNDF</sequence>
<keyword evidence="3 7" id="KW-0812">Transmembrane</keyword>
<dbReference type="Proteomes" id="UP000284662">
    <property type="component" value="Unassembled WGS sequence"/>
</dbReference>
<dbReference type="InterPro" id="IPR005498">
    <property type="entry name" value="T4SS_VirB10/TraB/TrbI"/>
</dbReference>
<evidence type="ECO:0000256" key="5">
    <source>
        <dbReference type="ARBA" id="ARBA00023136"/>
    </source>
</evidence>
<keyword evidence="5 7" id="KW-0472">Membrane</keyword>
<evidence type="ECO:0000256" key="1">
    <source>
        <dbReference type="ARBA" id="ARBA00004167"/>
    </source>
</evidence>
<feature type="region of interest" description="Disordered" evidence="6">
    <location>
        <begin position="103"/>
        <end position="189"/>
    </location>
</feature>
<gene>
    <name evidence="8" type="ORF">DWZ11_09530</name>
</gene>
<organism evidence="8 9">
    <name type="scientific">Megamonas rupellensis</name>
    <dbReference type="NCBI Taxonomy" id="491921"/>
    <lineage>
        <taxon>Bacteria</taxon>
        <taxon>Bacillati</taxon>
        <taxon>Bacillota</taxon>
        <taxon>Negativicutes</taxon>
        <taxon>Selenomonadales</taxon>
        <taxon>Selenomonadaceae</taxon>
        <taxon>Megamonas</taxon>
    </lineage>
</organism>
<dbReference type="AlphaFoldDB" id="A0A411ZKW6"/>
<keyword evidence="4 7" id="KW-1133">Transmembrane helix</keyword>
<dbReference type="Gene3D" id="2.40.128.260">
    <property type="entry name" value="Type IV secretion system, VirB10/TraB/TrbI"/>
    <property type="match status" value="1"/>
</dbReference>
<evidence type="ECO:0000256" key="6">
    <source>
        <dbReference type="SAM" id="MobiDB-lite"/>
    </source>
</evidence>
<dbReference type="RefSeq" id="WP_117976973.1">
    <property type="nucleotide sequence ID" value="NZ_QRST01000022.1"/>
</dbReference>
<feature type="compositionally biased region" description="Basic and acidic residues" evidence="6">
    <location>
        <begin position="178"/>
        <end position="189"/>
    </location>
</feature>
<feature type="compositionally biased region" description="Basic and acidic residues" evidence="6">
    <location>
        <begin position="103"/>
        <end position="130"/>
    </location>
</feature>
<feature type="transmembrane region" description="Helical" evidence="7">
    <location>
        <begin position="54"/>
        <end position="74"/>
    </location>
</feature>
<evidence type="ECO:0000256" key="2">
    <source>
        <dbReference type="ARBA" id="ARBA00010265"/>
    </source>
</evidence>
<accession>A0A411ZKW6</accession>
<feature type="compositionally biased region" description="Low complexity" evidence="6">
    <location>
        <begin position="145"/>
        <end position="158"/>
    </location>
</feature>
<evidence type="ECO:0000256" key="7">
    <source>
        <dbReference type="SAM" id="Phobius"/>
    </source>
</evidence>
<dbReference type="GO" id="GO:0016020">
    <property type="term" value="C:membrane"/>
    <property type="evidence" value="ECO:0007669"/>
    <property type="project" value="UniProtKB-SubCell"/>
</dbReference>
<dbReference type="InterPro" id="IPR042217">
    <property type="entry name" value="T4SS_VirB10/TrbI"/>
</dbReference>
<dbReference type="Pfam" id="PF03743">
    <property type="entry name" value="TrbI"/>
    <property type="match status" value="1"/>
</dbReference>
<comment type="similarity">
    <text evidence="2">Belongs to the TrbI/VirB10 family.</text>
</comment>
<evidence type="ECO:0000256" key="4">
    <source>
        <dbReference type="ARBA" id="ARBA00022989"/>
    </source>
</evidence>
<name>A0A411ZKW6_9FIRM</name>
<reference evidence="8 9" key="1">
    <citation type="submission" date="2018-08" db="EMBL/GenBank/DDBJ databases">
        <title>A genome reference for cultivated species of the human gut microbiota.</title>
        <authorList>
            <person name="Zou Y."/>
            <person name="Xue W."/>
            <person name="Luo G."/>
        </authorList>
    </citation>
    <scope>NUCLEOTIDE SEQUENCE [LARGE SCALE GENOMIC DNA]</scope>
    <source>
        <strain evidence="8 9">AF29-2</strain>
    </source>
</reference>
<dbReference type="EMBL" id="QRST01000022">
    <property type="protein sequence ID" value="RGQ03444.1"/>
    <property type="molecule type" value="Genomic_DNA"/>
</dbReference>
<evidence type="ECO:0000313" key="8">
    <source>
        <dbReference type="EMBL" id="RGQ03444.1"/>
    </source>
</evidence>
<feature type="compositionally biased region" description="Polar residues" evidence="6">
    <location>
        <begin position="131"/>
        <end position="144"/>
    </location>
</feature>
<evidence type="ECO:0000313" key="9">
    <source>
        <dbReference type="Proteomes" id="UP000284662"/>
    </source>
</evidence>
<comment type="subcellular location">
    <subcellularLocation>
        <location evidence="1">Membrane</location>
        <topology evidence="1">Single-pass membrane protein</topology>
    </subcellularLocation>
</comment>
<proteinExistence type="inferred from homology"/>